<keyword evidence="3 8" id="KW-0812">Transmembrane</keyword>
<feature type="compositionally biased region" description="Low complexity" evidence="7">
    <location>
        <begin position="164"/>
        <end position="174"/>
    </location>
</feature>
<feature type="region of interest" description="Disordered" evidence="7">
    <location>
        <begin position="55"/>
        <end position="82"/>
    </location>
</feature>
<dbReference type="SUPFAM" id="SSF103473">
    <property type="entry name" value="MFS general substrate transporter"/>
    <property type="match status" value="1"/>
</dbReference>
<feature type="transmembrane region" description="Helical" evidence="8">
    <location>
        <begin position="941"/>
        <end position="962"/>
    </location>
</feature>
<feature type="compositionally biased region" description="Basic and acidic residues" evidence="7">
    <location>
        <begin position="221"/>
        <end position="237"/>
    </location>
</feature>
<dbReference type="CDD" id="cd23766">
    <property type="entry name" value="IQCG"/>
    <property type="match status" value="1"/>
</dbReference>
<evidence type="ECO:0000256" key="3">
    <source>
        <dbReference type="ARBA" id="ARBA00022692"/>
    </source>
</evidence>
<dbReference type="Pfam" id="PF00083">
    <property type="entry name" value="Sugar_tr"/>
    <property type="match status" value="2"/>
</dbReference>
<sequence length="1262" mass="139312">MSSRIKGLFSSKKKKEDSKARPPHSKEIFSFSPSAHASISSLSNKNRAMSIGSFASSTSALDLQRESTVSTKDESTANLTLSPPPVAVALDITKFQSPTPLQSNASSTSTSTPTPASSNRQDMTTDSIVQDLTVTHKALKEPPSPPSSGLAPSASHNQGKDISRSMLSSPPVSSTAIKGAFEKEKETMLANMLHTGDITPGAHEVSGNKSMLTPNVNQRSDLSRDQDRSIQYEERSRNSQKQELSFVEHASYISASHVDMDQDQDQNQNDGVYLSSTTEFFPIDDQEEQVYLDRYSDEGDEFPVLQLKVAKLQKQVREMRKFMRGLVQLQVEQYEPATILIQAWWRGCLVRRELKKQCVFSWHKNPARRYKKVKYLTRTELHQSCERISAPKPSLLVTADVGAQKEVIATVKLQAISRGFLVRKRVQTRGYRTRTLDTRLGVEQLRFRNLKIQKAFGRVSIKLQYLQGRILGLEENSLPLHEAQELIHKEIEDMADQIDLLKQDLEQGLKQLDEQVSEEREQTTIELRGLTERILKLEDELGIVKTSNTKIEKQVRTLTLDHGSESEDEEDEDYEVQYDEDGNRIERIKSRKSSMALQNAGSRRTSTAQVSALDTTLGHSPSPMVDSPIPMSMQPHRGSISSIHSQPVNLARSQSISSQPSSPTQNISKAFPASYSPTISNSATVPEAGMSMNGRPHSMYQHGSVQHHQQQQQAASRPLTMDPNQLFRFHAGANQYIPISPATSGSPATAAFPPGVPDIKKYVSMDDFEYMQAEVDTLRLNNDRLEGMVRELTLRLNSLTSGPGQPYYSGFALLSDGYQVGVLSLVNVALDLQYKEQYTSAMSTRISNSLFVGCIIGQIGFGYICDRVGRKVGMMLTTFLVIIGAALCAGAYGANGSVEGMFWALTVYRGILGVGVGGEYPCSSASASEAADIVRPGRRGFLFVCVTNFVIDLGFVLSALVPLIVGLCTSNYEVIWRTSFAFGVLPPLSVMYFRFKMDNSERFKANAMKKNVPYLLIIKRYWKYLLGTGGSWFFYNFISYPFGIFAGTILDNALGTTGTFVQIAQWMLLLNCFYLPGSIGGALAADRIGRKKTMTLGFFCQGILGVVMGIFFKDLLKIFPLFVVLYGVFMMMGEFGPGDMLGLVSAEIYPTAIRGTAYGWSAAIGKTGAFVGTTVFKPAIEAFGKGDAILGQSRVFILASGLALLGSIFTWFLIPDYSKKGLGEEDEDFRRYLEANGFDLSTMGDGSLAVQEASPAEKPFAN</sequence>
<evidence type="ECO:0000256" key="2">
    <source>
        <dbReference type="ARBA" id="ARBA00022448"/>
    </source>
</evidence>
<organism evidence="10 11">
    <name type="scientific">Podila minutissima</name>
    <dbReference type="NCBI Taxonomy" id="64525"/>
    <lineage>
        <taxon>Eukaryota</taxon>
        <taxon>Fungi</taxon>
        <taxon>Fungi incertae sedis</taxon>
        <taxon>Mucoromycota</taxon>
        <taxon>Mortierellomycotina</taxon>
        <taxon>Mortierellomycetes</taxon>
        <taxon>Mortierellales</taxon>
        <taxon>Mortierellaceae</taxon>
        <taxon>Podila</taxon>
    </lineage>
</organism>
<dbReference type="PANTHER" id="PTHR23508">
    <property type="entry name" value="CARBOXYLIC ACID TRANSPORTER PROTEIN HOMOLOG"/>
    <property type="match status" value="1"/>
</dbReference>
<dbReference type="PROSITE" id="PS50096">
    <property type="entry name" value="IQ"/>
    <property type="match status" value="2"/>
</dbReference>
<dbReference type="Gene3D" id="1.20.1250.20">
    <property type="entry name" value="MFS general substrate transporter like domains"/>
    <property type="match status" value="1"/>
</dbReference>
<feature type="region of interest" description="Disordered" evidence="7">
    <location>
        <begin position="98"/>
        <end position="124"/>
    </location>
</feature>
<feature type="transmembrane region" description="Helical" evidence="8">
    <location>
        <begin position="1195"/>
        <end position="1214"/>
    </location>
</feature>
<evidence type="ECO:0000256" key="6">
    <source>
        <dbReference type="SAM" id="Coils"/>
    </source>
</evidence>
<evidence type="ECO:0000256" key="7">
    <source>
        <dbReference type="SAM" id="MobiDB-lite"/>
    </source>
</evidence>
<feature type="compositionally biased region" description="Polar residues" evidence="7">
    <location>
        <begin position="55"/>
        <end position="81"/>
    </location>
</feature>
<comment type="caution">
    <text evidence="10">The sequence shown here is derived from an EMBL/GenBank/DDBJ whole genome shotgun (WGS) entry which is preliminary data.</text>
</comment>
<feature type="transmembrane region" description="Helical" evidence="8">
    <location>
        <begin position="974"/>
        <end position="995"/>
    </location>
</feature>
<evidence type="ECO:0000256" key="8">
    <source>
        <dbReference type="SAM" id="Phobius"/>
    </source>
</evidence>
<dbReference type="InterPro" id="IPR036259">
    <property type="entry name" value="MFS_trans_sf"/>
</dbReference>
<feature type="compositionally biased region" description="Polar residues" evidence="7">
    <location>
        <begin position="593"/>
        <end position="610"/>
    </location>
</feature>
<evidence type="ECO:0000256" key="4">
    <source>
        <dbReference type="ARBA" id="ARBA00022989"/>
    </source>
</evidence>
<feature type="region of interest" description="Disordered" evidence="7">
    <location>
        <begin position="138"/>
        <end position="174"/>
    </location>
</feature>
<dbReference type="SMART" id="SM00015">
    <property type="entry name" value="IQ"/>
    <property type="match status" value="2"/>
</dbReference>
<dbReference type="SUPFAM" id="SSF52540">
    <property type="entry name" value="P-loop containing nucleoside triphosphate hydrolases"/>
    <property type="match status" value="1"/>
</dbReference>
<feature type="coiled-coil region" evidence="6">
    <location>
        <begin position="491"/>
        <end position="540"/>
    </location>
</feature>
<dbReference type="InterPro" id="IPR005828">
    <property type="entry name" value="MFS_sugar_transport-like"/>
</dbReference>
<dbReference type="InterPro" id="IPR000048">
    <property type="entry name" value="IQ_motif_EF-hand-BS"/>
</dbReference>
<gene>
    <name evidence="10" type="ORF">BG006_007432</name>
</gene>
<dbReference type="InterPro" id="IPR027417">
    <property type="entry name" value="P-loop_NTPase"/>
</dbReference>
<dbReference type="InterPro" id="IPR005829">
    <property type="entry name" value="Sugar_transporter_CS"/>
</dbReference>
<feature type="compositionally biased region" description="Polar residues" evidence="7">
    <location>
        <begin position="207"/>
        <end position="220"/>
    </location>
</feature>
<evidence type="ECO:0000259" key="9">
    <source>
        <dbReference type="PROSITE" id="PS50850"/>
    </source>
</evidence>
<feature type="compositionally biased region" description="Basic and acidic residues" evidence="7">
    <location>
        <begin position="14"/>
        <end position="27"/>
    </location>
</feature>
<keyword evidence="4 8" id="KW-1133">Transmembrane helix</keyword>
<comment type="subcellular location">
    <subcellularLocation>
        <location evidence="1">Membrane</location>
        <topology evidence="1">Multi-pass membrane protein</topology>
    </subcellularLocation>
</comment>
<dbReference type="AlphaFoldDB" id="A0A9P5SU33"/>
<keyword evidence="11" id="KW-1185">Reference proteome</keyword>
<keyword evidence="2" id="KW-0813">Transport</keyword>
<feature type="transmembrane region" description="Helical" evidence="8">
    <location>
        <begin position="1096"/>
        <end position="1112"/>
    </location>
</feature>
<dbReference type="PROSITE" id="PS00216">
    <property type="entry name" value="SUGAR_TRANSPORT_1"/>
    <property type="match status" value="1"/>
</dbReference>
<feature type="compositionally biased region" description="Low complexity" evidence="7">
    <location>
        <begin position="28"/>
        <end position="42"/>
    </location>
</feature>
<dbReference type="FunFam" id="1.20.1250.20:FF:000140">
    <property type="entry name" value="Putative MFS phospholipid transporter"/>
    <property type="match status" value="1"/>
</dbReference>
<evidence type="ECO:0000256" key="1">
    <source>
        <dbReference type="ARBA" id="ARBA00004141"/>
    </source>
</evidence>
<protein>
    <recommendedName>
        <fullName evidence="9">Major facilitator superfamily (MFS) profile domain-containing protein</fullName>
    </recommendedName>
</protein>
<accession>A0A9P5SU33</accession>
<reference evidence="10" key="1">
    <citation type="journal article" date="2020" name="Fungal Divers.">
        <title>Resolving the Mortierellaceae phylogeny through synthesis of multi-gene phylogenetics and phylogenomics.</title>
        <authorList>
            <person name="Vandepol N."/>
            <person name="Liber J."/>
            <person name="Desiro A."/>
            <person name="Na H."/>
            <person name="Kennedy M."/>
            <person name="Barry K."/>
            <person name="Grigoriev I.V."/>
            <person name="Miller A.N."/>
            <person name="O'Donnell K."/>
            <person name="Stajich J.E."/>
            <person name="Bonito G."/>
        </authorList>
    </citation>
    <scope>NUCLEOTIDE SEQUENCE</scope>
    <source>
        <strain evidence="10">NVP1</strain>
    </source>
</reference>
<feature type="transmembrane region" description="Helical" evidence="8">
    <location>
        <begin position="872"/>
        <end position="894"/>
    </location>
</feature>
<keyword evidence="5 8" id="KW-0472">Membrane</keyword>
<dbReference type="GO" id="GO:0005886">
    <property type="term" value="C:plasma membrane"/>
    <property type="evidence" value="ECO:0007669"/>
    <property type="project" value="TreeGrafter"/>
</dbReference>
<feature type="transmembrane region" description="Helical" evidence="8">
    <location>
        <begin position="1118"/>
        <end position="1135"/>
    </location>
</feature>
<feature type="compositionally biased region" description="Low complexity" evidence="7">
    <location>
        <begin position="103"/>
        <end position="119"/>
    </location>
</feature>
<feature type="transmembrane region" description="Helical" evidence="8">
    <location>
        <begin position="1063"/>
        <end position="1084"/>
    </location>
</feature>
<feature type="transmembrane region" description="Helical" evidence="8">
    <location>
        <begin position="846"/>
        <end position="865"/>
    </location>
</feature>
<feature type="region of interest" description="Disordered" evidence="7">
    <location>
        <begin position="591"/>
        <end position="610"/>
    </location>
</feature>
<proteinExistence type="predicted"/>
<evidence type="ECO:0000313" key="10">
    <source>
        <dbReference type="EMBL" id="KAF9336784.1"/>
    </source>
</evidence>
<name>A0A9P5SU33_9FUNG</name>
<dbReference type="Pfam" id="PF00612">
    <property type="entry name" value="IQ"/>
    <property type="match status" value="2"/>
</dbReference>
<dbReference type="InterPro" id="IPR020846">
    <property type="entry name" value="MFS_dom"/>
</dbReference>
<feature type="region of interest" description="Disordered" evidence="7">
    <location>
        <begin position="197"/>
        <end position="244"/>
    </location>
</feature>
<dbReference type="PANTHER" id="PTHR23508:SF10">
    <property type="entry name" value="CARBOXYLIC ACID TRANSPORTER PROTEIN HOMOLOG"/>
    <property type="match status" value="1"/>
</dbReference>
<dbReference type="PROSITE" id="PS50850">
    <property type="entry name" value="MFS"/>
    <property type="match status" value="1"/>
</dbReference>
<feature type="transmembrane region" description="Helical" evidence="8">
    <location>
        <begin position="900"/>
        <end position="920"/>
    </location>
</feature>
<feature type="transmembrane region" description="Helical" evidence="8">
    <location>
        <begin position="1024"/>
        <end position="1043"/>
    </location>
</feature>
<dbReference type="EMBL" id="JAAAUY010000047">
    <property type="protein sequence ID" value="KAF9336784.1"/>
    <property type="molecule type" value="Genomic_DNA"/>
</dbReference>
<dbReference type="Gene3D" id="1.20.5.190">
    <property type="match status" value="1"/>
</dbReference>
<keyword evidence="6" id="KW-0175">Coiled coil</keyword>
<dbReference type="Proteomes" id="UP000696485">
    <property type="component" value="Unassembled WGS sequence"/>
</dbReference>
<dbReference type="GO" id="GO:0046943">
    <property type="term" value="F:carboxylic acid transmembrane transporter activity"/>
    <property type="evidence" value="ECO:0007669"/>
    <property type="project" value="TreeGrafter"/>
</dbReference>
<evidence type="ECO:0000256" key="5">
    <source>
        <dbReference type="ARBA" id="ARBA00023136"/>
    </source>
</evidence>
<feature type="region of interest" description="Disordered" evidence="7">
    <location>
        <begin position="1"/>
        <end position="42"/>
    </location>
</feature>
<evidence type="ECO:0000313" key="11">
    <source>
        <dbReference type="Proteomes" id="UP000696485"/>
    </source>
</evidence>
<feature type="domain" description="Major facilitator superfamily (MFS) profile" evidence="9">
    <location>
        <begin position="805"/>
        <end position="1218"/>
    </location>
</feature>